<evidence type="ECO:0000313" key="1">
    <source>
        <dbReference type="EMBL" id="CAO98062.1"/>
    </source>
</evidence>
<dbReference type="STRING" id="465817.ETA_30160"/>
<evidence type="ECO:0000313" key="2">
    <source>
        <dbReference type="Proteomes" id="UP000001726"/>
    </source>
</evidence>
<keyword evidence="2" id="KW-1185">Reference proteome</keyword>
<sequence length="218" mass="25735">MYQCLLFDKNIYFSQGIKTALLNSFEEGKDVFYSATDDYGYFLENLKKKVKDDCRMWVFCDLDSLPQERFRALNVIKDVYQHENKKLIIVLSKHNMPLFSTLYTLLPDAHWLLKSEEVKHIKSFFLGLFEKKGNESRFSFSLVNDTRNKLRSGDVNYTISSHEWWLIEELLKGKSLSEISDEVGVNIRRLSYVKRLLMKRLNIKNNIALFEVVKEIIP</sequence>
<organism evidence="1 2">
    <name type="scientific">Erwinia tasmaniensis (strain DSM 17950 / CFBP 7177 / CIP 109463 / NCPPB 4357 / Et1/99)</name>
    <dbReference type="NCBI Taxonomy" id="465817"/>
    <lineage>
        <taxon>Bacteria</taxon>
        <taxon>Pseudomonadati</taxon>
        <taxon>Pseudomonadota</taxon>
        <taxon>Gammaproteobacteria</taxon>
        <taxon>Enterobacterales</taxon>
        <taxon>Erwiniaceae</taxon>
        <taxon>Erwinia</taxon>
    </lineage>
</organism>
<dbReference type="EMBL" id="CU468135">
    <property type="protein sequence ID" value="CAO98062.1"/>
    <property type="molecule type" value="Genomic_DNA"/>
</dbReference>
<dbReference type="InterPro" id="IPR016032">
    <property type="entry name" value="Sig_transdc_resp-reg_C-effctor"/>
</dbReference>
<dbReference type="HOGENOM" id="CLU_1233614_0_0_6"/>
<dbReference type="SUPFAM" id="SSF46894">
    <property type="entry name" value="C-terminal effector domain of the bipartite response regulators"/>
    <property type="match status" value="1"/>
</dbReference>
<gene>
    <name evidence="1" type="ordered locus">ETA_30160</name>
</gene>
<dbReference type="eggNOG" id="COG2197">
    <property type="taxonomic scope" value="Bacteria"/>
</dbReference>
<reference evidence="1 2" key="1">
    <citation type="journal article" date="2008" name="Environ. Microbiol.">
        <title>The genome of Erwinia tasmaniensis strain Et1/99, a non-pathogenic bacterium in the genus Erwinia.</title>
        <authorList>
            <person name="Kube M."/>
            <person name="Migdoll A.M."/>
            <person name="Mueller I."/>
            <person name="Kuhl H."/>
            <person name="Beck A."/>
            <person name="Reinhardt R."/>
            <person name="Geider K."/>
        </authorList>
    </citation>
    <scope>NUCLEOTIDE SEQUENCE [LARGE SCALE GENOMIC DNA]</scope>
    <source>
        <strain evidence="2">DSM 17950 / CFBP 7177 / CIP 109463 / NCPPB 4357 / Et1/99</strain>
    </source>
</reference>
<protein>
    <submittedName>
        <fullName evidence="1">Uncharacterized protein</fullName>
    </submittedName>
</protein>
<dbReference type="KEGG" id="eta:ETA_30160"/>
<accession>B2VCS1</accession>
<dbReference type="AlphaFoldDB" id="B2VCS1"/>
<dbReference type="Proteomes" id="UP000001726">
    <property type="component" value="Chromosome"/>
</dbReference>
<proteinExistence type="predicted"/>
<dbReference type="GO" id="GO:0003677">
    <property type="term" value="F:DNA binding"/>
    <property type="evidence" value="ECO:0007669"/>
    <property type="project" value="InterPro"/>
</dbReference>
<dbReference type="GO" id="GO:0006355">
    <property type="term" value="P:regulation of DNA-templated transcription"/>
    <property type="evidence" value="ECO:0007669"/>
    <property type="project" value="InterPro"/>
</dbReference>
<name>B2VCS1_ERWT9</name>